<dbReference type="AlphaFoldDB" id="A0A645CK76"/>
<protein>
    <recommendedName>
        <fullName evidence="1">Threonylcarbamoyl-AMP synthase C-terminal domain-containing protein</fullName>
    </recommendedName>
</protein>
<evidence type="ECO:0000313" key="2">
    <source>
        <dbReference type="EMBL" id="MPM77366.1"/>
    </source>
</evidence>
<comment type="caution">
    <text evidence="2">The sequence shown here is derived from an EMBL/GenBank/DDBJ whole genome shotgun (WGS) entry which is preliminary data.</text>
</comment>
<feature type="domain" description="Threonylcarbamoyl-AMP synthase C-terminal" evidence="1">
    <location>
        <begin position="21"/>
        <end position="92"/>
    </location>
</feature>
<name>A0A645CK76_9ZZZZ</name>
<reference evidence="2" key="1">
    <citation type="submission" date="2019-08" db="EMBL/GenBank/DDBJ databases">
        <authorList>
            <person name="Kucharzyk K."/>
            <person name="Murdoch R.W."/>
            <person name="Higgins S."/>
            <person name="Loffler F."/>
        </authorList>
    </citation>
    <scope>NUCLEOTIDE SEQUENCE</scope>
</reference>
<dbReference type="InterPro" id="IPR005145">
    <property type="entry name" value="Sua5_C"/>
</dbReference>
<dbReference type="Gene3D" id="3.40.50.11030">
    <property type="entry name" value="Threonylcarbamoyl-AMP synthase, C-terminal domain"/>
    <property type="match status" value="1"/>
</dbReference>
<dbReference type="InterPro" id="IPR038385">
    <property type="entry name" value="Sua5/YwlC_C"/>
</dbReference>
<dbReference type="EMBL" id="VSSQ01027899">
    <property type="protein sequence ID" value="MPM77366.1"/>
    <property type="molecule type" value="Genomic_DNA"/>
</dbReference>
<sequence>MVLLKGSLEKYCDYLSRHSENAVAFCFENDQAFVPIKCVTYGNAHDPLSQAKQLFEALRKLDETGASIAYAHCPDTNGIGLAVYNRLLRSAAFDVIDLE</sequence>
<dbReference type="Pfam" id="PF03481">
    <property type="entry name" value="Sua5_C"/>
    <property type="match status" value="1"/>
</dbReference>
<proteinExistence type="predicted"/>
<gene>
    <name evidence="2" type="ORF">SDC9_124369</name>
</gene>
<accession>A0A645CK76</accession>
<organism evidence="2">
    <name type="scientific">bioreactor metagenome</name>
    <dbReference type="NCBI Taxonomy" id="1076179"/>
    <lineage>
        <taxon>unclassified sequences</taxon>
        <taxon>metagenomes</taxon>
        <taxon>ecological metagenomes</taxon>
    </lineage>
</organism>
<evidence type="ECO:0000259" key="1">
    <source>
        <dbReference type="Pfam" id="PF03481"/>
    </source>
</evidence>